<accession>A1B7X0</accession>
<name>A1B7X0_PARDP</name>
<evidence type="ECO:0000313" key="2">
    <source>
        <dbReference type="EMBL" id="ABL71614.1"/>
    </source>
</evidence>
<dbReference type="InterPro" id="IPR032710">
    <property type="entry name" value="NTF2-like_dom_sf"/>
</dbReference>
<dbReference type="CDD" id="cd00531">
    <property type="entry name" value="NTF2_like"/>
    <property type="match status" value="1"/>
</dbReference>
<evidence type="ECO:0000313" key="3">
    <source>
        <dbReference type="Proteomes" id="UP000000361"/>
    </source>
</evidence>
<dbReference type="InterPro" id="IPR037401">
    <property type="entry name" value="SnoaL-like"/>
</dbReference>
<sequence length="149" mass="16585">MTSELMIDPEAEREIRFLLGRYVHLLDAGEATAWAGLFTPDGRWIRRNAAPAALGGSGIAAGERRGRAELAELAEYSVRNFRGLCRHQMTDILLWRAGRGGVQGKCRMIITDFRDGPGRVAMVGSYDMTFARTPEGWRIAMLSAEFLPR</sequence>
<dbReference type="Gene3D" id="3.10.450.50">
    <property type="match status" value="1"/>
</dbReference>
<dbReference type="EMBL" id="CP000490">
    <property type="protein sequence ID" value="ABL71614.1"/>
    <property type="molecule type" value="Genomic_DNA"/>
</dbReference>
<protein>
    <recommendedName>
        <fullName evidence="1">SnoaL-like domain-containing protein</fullName>
    </recommendedName>
</protein>
<dbReference type="Pfam" id="PF13577">
    <property type="entry name" value="SnoaL_4"/>
    <property type="match status" value="1"/>
</dbReference>
<dbReference type="RefSeq" id="WP_011749790.1">
    <property type="nucleotide sequence ID" value="NC_008687.1"/>
</dbReference>
<reference evidence="3" key="1">
    <citation type="submission" date="2006-12" db="EMBL/GenBank/DDBJ databases">
        <title>Complete sequence of chromosome 2 of Paracoccus denitrificans PD1222.</title>
        <authorList>
            <person name="Copeland A."/>
            <person name="Lucas S."/>
            <person name="Lapidus A."/>
            <person name="Barry K."/>
            <person name="Detter J.C."/>
            <person name="Glavina del Rio T."/>
            <person name="Hammon N."/>
            <person name="Israni S."/>
            <person name="Dalin E."/>
            <person name="Tice H."/>
            <person name="Pitluck S."/>
            <person name="Munk A.C."/>
            <person name="Brettin T."/>
            <person name="Bruce D."/>
            <person name="Han C."/>
            <person name="Tapia R."/>
            <person name="Gilna P."/>
            <person name="Schmutz J."/>
            <person name="Larimer F."/>
            <person name="Land M."/>
            <person name="Hauser L."/>
            <person name="Kyrpides N."/>
            <person name="Lykidis A."/>
            <person name="Spiro S."/>
            <person name="Richardson D.J."/>
            <person name="Moir J.W.B."/>
            <person name="Ferguson S.J."/>
            <person name="van Spanning R.J.M."/>
            <person name="Richardson P."/>
        </authorList>
    </citation>
    <scope>NUCLEOTIDE SEQUENCE [LARGE SCALE GENOMIC DNA]</scope>
    <source>
        <strain evidence="3">Pd 1222</strain>
    </source>
</reference>
<dbReference type="SUPFAM" id="SSF54427">
    <property type="entry name" value="NTF2-like"/>
    <property type="match status" value="1"/>
</dbReference>
<dbReference type="KEGG" id="pde:Pden_3544"/>
<dbReference type="EnsemblBacteria" id="ABL71614">
    <property type="protein sequence ID" value="ABL71614"/>
    <property type="gene ID" value="Pden_3544"/>
</dbReference>
<dbReference type="HOGENOM" id="CLU_1747874_0_0_5"/>
<dbReference type="STRING" id="318586.Pden_3544"/>
<dbReference type="OrthoDB" id="7851780at2"/>
<dbReference type="GeneID" id="93453198"/>
<keyword evidence="3" id="KW-1185">Reference proteome</keyword>
<feature type="domain" description="SnoaL-like" evidence="1">
    <location>
        <begin position="10"/>
        <end position="140"/>
    </location>
</feature>
<dbReference type="Proteomes" id="UP000000361">
    <property type="component" value="Chromosome 2"/>
</dbReference>
<evidence type="ECO:0000259" key="1">
    <source>
        <dbReference type="Pfam" id="PF13577"/>
    </source>
</evidence>
<proteinExistence type="predicted"/>
<dbReference type="AlphaFoldDB" id="A1B7X0"/>
<gene>
    <name evidence="2" type="ordered locus">Pden_3544</name>
</gene>
<organism evidence="2 3">
    <name type="scientific">Paracoccus denitrificans (strain Pd 1222)</name>
    <dbReference type="NCBI Taxonomy" id="318586"/>
    <lineage>
        <taxon>Bacteria</taxon>
        <taxon>Pseudomonadati</taxon>
        <taxon>Pseudomonadota</taxon>
        <taxon>Alphaproteobacteria</taxon>
        <taxon>Rhodobacterales</taxon>
        <taxon>Paracoccaceae</taxon>
        <taxon>Paracoccus</taxon>
    </lineage>
</organism>